<accession>A0ACC0CG47</accession>
<evidence type="ECO:0000313" key="2">
    <source>
        <dbReference type="Proteomes" id="UP001060085"/>
    </source>
</evidence>
<evidence type="ECO:0000313" key="1">
    <source>
        <dbReference type="EMBL" id="KAI5683880.1"/>
    </source>
</evidence>
<keyword evidence="2" id="KW-1185">Reference proteome</keyword>
<reference evidence="2" key="1">
    <citation type="journal article" date="2023" name="Nat. Plants">
        <title>Single-cell RNA sequencing provides a high-resolution roadmap for understanding the multicellular compartmentation of specialized metabolism.</title>
        <authorList>
            <person name="Sun S."/>
            <person name="Shen X."/>
            <person name="Li Y."/>
            <person name="Li Y."/>
            <person name="Wang S."/>
            <person name="Li R."/>
            <person name="Zhang H."/>
            <person name="Shen G."/>
            <person name="Guo B."/>
            <person name="Wei J."/>
            <person name="Xu J."/>
            <person name="St-Pierre B."/>
            <person name="Chen S."/>
            <person name="Sun C."/>
        </authorList>
    </citation>
    <scope>NUCLEOTIDE SEQUENCE [LARGE SCALE GENOMIC DNA]</scope>
</reference>
<protein>
    <submittedName>
        <fullName evidence="1">Uncharacterized protein</fullName>
    </submittedName>
</protein>
<sequence length="1367" mass="152755">MGLLMARICGIVIIVLCCLQKPISEAVKLERFDEQYGPFNRTHYEIFEVEPPATIANDALQVTPDSASANFELRNHSGRVVLRQKFKLWEGDIGHNESRVASFNSSFLINIYRPMNDTPGEGLAFLIAPDLNLPPNSYGQYLGLTNATTNGNSSNQVLAVELDTFKQPFDPDDNHIGLDINSVVSEISEPLTPLGITLAPIGEKLFNVWVQYDGIKKDIEIYIVEATKLGPTPPRPKDPIIKTDLDLKKVVNQYSYFGFTASTGNTSQLNCVLRWNLTVEYYAEDKGPWLKIVLGVGVPVAVLLLIGAAGLGYYFHRRRIQRSQSSIRGALRSLPGIPREFEFKELKKATNNFDERNKLGQGGFGVVYKGFLAKENSEIAVKCFLRENIKGQDEFLAELTIINRLRHKHLVRLFGWSHKNGKLLLVYEFMPKGSLDQHLFVGPEKQPLSWNLRYKIVSGVASALHYLHNEYDQRVVHRDLKASNVMLDLNFNARLGDFGLARALENEKTSYAEAEGVQGTIGYIAPECFHTGKATQQSDVYAFGAVLLEVVCGQRPGTKIAGFNFLVDWVWYMHRDGRLLEAVDERLGEDYNAEEAERLLLLGLACSHPIASERPKTQAITQIMSGSVPVPLVPPFKPAFVWPAMVPLDIGNSEGDTTSLSTGINSEWSQQYLSRESYTGYSDASMLLMGGKTIITAIVLFWLLPILKAEELQVFNQQYGPFDSTYTTIFEIKPPALISNGALQLTPEIISTDFDPRNHSGRVLLKRPFRFWEADNSSTGIRVLSFKSSFLMNIYRPFNESPGEGLAFLISPDLEMPINSFGQFLGLTNETLDGKSSNKIFAVEFDTFKQDFDPDDNHLALDIHSVVDSVVNVSLRQHGIELAPFGQNKLYNVWIQYDGADKLIEVYIAEKGSLDDPTPSRPLSAVLKTNLDLRNVINQESHFGFSASTGNCVQLNSILSWNLTVYHPDDNHNKLSVPTSPGQSKIVLKVGLPILLLLFLGVIGLGFYYFFKRRKRRIRWSETGISSVLKRLPGCPREFEIRDLKKATDNFDEKNKLGQGGFGMVFKGILANENLEIAVKCFLKESIEGGQDDFLAELSIINRLRHKHLVKLLGWCHKNGKLILVYEYMPRGSLDKHLFVGADKQPLGWKLRYNIITGVASALHYLHNEYDQKVVHRDLKASNIMLDSDFNARLGDFGLARALENEKTSYAEVQGVPGTIGYIAPECLLTGKATRLSDVYAFGAVVLEVVCGRRPGNEVAGFDYLVDWVWYLHREGQLLDAVDPRLGKEYNGEEAKKLLLLGLACSHPTTSERPDAGAILQIISGALPVPYVSPFRPAFVWPEVGRNMYSSTSEATSDTNSFICSGR</sequence>
<proteinExistence type="predicted"/>
<gene>
    <name evidence="1" type="ORF">M9H77_05108</name>
</gene>
<comment type="caution">
    <text evidence="1">The sequence shown here is derived from an EMBL/GenBank/DDBJ whole genome shotgun (WGS) entry which is preliminary data.</text>
</comment>
<dbReference type="Proteomes" id="UP001060085">
    <property type="component" value="Linkage Group LG01"/>
</dbReference>
<organism evidence="1 2">
    <name type="scientific">Catharanthus roseus</name>
    <name type="common">Madagascar periwinkle</name>
    <name type="synonym">Vinca rosea</name>
    <dbReference type="NCBI Taxonomy" id="4058"/>
    <lineage>
        <taxon>Eukaryota</taxon>
        <taxon>Viridiplantae</taxon>
        <taxon>Streptophyta</taxon>
        <taxon>Embryophyta</taxon>
        <taxon>Tracheophyta</taxon>
        <taxon>Spermatophyta</taxon>
        <taxon>Magnoliopsida</taxon>
        <taxon>eudicotyledons</taxon>
        <taxon>Gunneridae</taxon>
        <taxon>Pentapetalae</taxon>
        <taxon>asterids</taxon>
        <taxon>lamiids</taxon>
        <taxon>Gentianales</taxon>
        <taxon>Apocynaceae</taxon>
        <taxon>Rauvolfioideae</taxon>
        <taxon>Vinceae</taxon>
        <taxon>Catharanthinae</taxon>
        <taxon>Catharanthus</taxon>
    </lineage>
</organism>
<name>A0ACC0CG47_CATRO</name>
<dbReference type="EMBL" id="CM044701">
    <property type="protein sequence ID" value="KAI5683880.1"/>
    <property type="molecule type" value="Genomic_DNA"/>
</dbReference>